<dbReference type="Proteomes" id="UP000242913">
    <property type="component" value="Unassembled WGS sequence"/>
</dbReference>
<keyword evidence="1" id="KW-0472">Membrane</keyword>
<evidence type="ECO:0000256" key="1">
    <source>
        <dbReference type="SAM" id="Phobius"/>
    </source>
</evidence>
<gene>
    <name evidence="2" type="ORF">X798_00385</name>
</gene>
<sequence>MTRNKIGGFFLALFWIASYYYLMISDKKTFFFLFPVALLAFFLIDVPENASDAMQSWKNGLGNEEKQKISNSVKGMLSKYSFTFTELKIRKVDSAVIFFEVEKVVFADCC</sequence>
<keyword evidence="3" id="KW-1185">Reference proteome</keyword>
<organism evidence="2 3">
    <name type="scientific">Onchocerca flexuosa</name>
    <dbReference type="NCBI Taxonomy" id="387005"/>
    <lineage>
        <taxon>Eukaryota</taxon>
        <taxon>Metazoa</taxon>
        <taxon>Ecdysozoa</taxon>
        <taxon>Nematoda</taxon>
        <taxon>Chromadorea</taxon>
        <taxon>Rhabditida</taxon>
        <taxon>Spirurina</taxon>
        <taxon>Spiruromorpha</taxon>
        <taxon>Filarioidea</taxon>
        <taxon>Onchocercidae</taxon>
        <taxon>Onchocerca</taxon>
    </lineage>
</organism>
<feature type="transmembrane region" description="Helical" evidence="1">
    <location>
        <begin position="29"/>
        <end position="46"/>
    </location>
</feature>
<dbReference type="AlphaFoldDB" id="A0A238C5P0"/>
<proteinExistence type="predicted"/>
<keyword evidence="1" id="KW-1133">Transmembrane helix</keyword>
<protein>
    <submittedName>
        <fullName evidence="2">Uncharacterized protein</fullName>
    </submittedName>
</protein>
<feature type="transmembrane region" description="Helical" evidence="1">
    <location>
        <begin position="6"/>
        <end position="22"/>
    </location>
</feature>
<dbReference type="EMBL" id="KZ269977">
    <property type="protein sequence ID" value="OZC12752.1"/>
    <property type="molecule type" value="Genomic_DNA"/>
</dbReference>
<keyword evidence="1" id="KW-0812">Transmembrane</keyword>
<name>A0A238C5P0_9BILA</name>
<reference evidence="2 3" key="1">
    <citation type="submission" date="2015-12" db="EMBL/GenBank/DDBJ databases">
        <title>Draft genome of the nematode, Onchocerca flexuosa.</title>
        <authorList>
            <person name="Mitreva M."/>
        </authorList>
    </citation>
    <scope>NUCLEOTIDE SEQUENCE [LARGE SCALE GENOMIC DNA]</scope>
    <source>
        <strain evidence="2">Red Deer</strain>
    </source>
</reference>
<evidence type="ECO:0000313" key="3">
    <source>
        <dbReference type="Proteomes" id="UP000242913"/>
    </source>
</evidence>
<accession>A0A238C5P0</accession>
<evidence type="ECO:0000313" key="2">
    <source>
        <dbReference type="EMBL" id="OZC12752.1"/>
    </source>
</evidence>